<feature type="domain" description="Sulfatase N-terminal" evidence="9">
    <location>
        <begin position="209"/>
        <end position="475"/>
    </location>
</feature>
<gene>
    <name evidence="10" type="ORF">FHS03_003446</name>
</gene>
<dbReference type="PANTHER" id="PTHR30443:SF4">
    <property type="entry name" value="PHOSPHOETHANOLAMINE TRANSFERASE OPGE-RELATED"/>
    <property type="match status" value="1"/>
</dbReference>
<sequence length="513" mass="57432">MSIDLLGLKLKKILAPAYYLIALLLSFLVVRSFGYPAKLNNVLSVLGLFLFLLGSCVAGLRFLLFACVLLLGSYIPVGLIYGKPNFLIIASVLQTNSSESVEFIKQIPIRNLLLAATFILASWLLIFKLNSDRIAKRRLIAGCLLFTLSFASYAKLFRSDAEARKDILILDLPRTVARALEQYRTEEASFRLAQVRNPWDILGVHSKYKNYVIVIGESVRKDYMSAYGFQQDTTPFAEHANGLFIDGFISPAGNTLASVPRMLAELDGDKVLYGKNIVALAKQAGFKTHWYSNQGYVGEYDSPSSRIAASADDVYFTKWGSSTSKKVDDSALLEKLAEGVKEKQTGSHLFILHLMGSHMAYCDRVRGEEALFSAPSQNMRCYMGSIRRTDAMLSQVHDILKKSNESFSMIYLSDHGLRHEEKGSANETVVHDAQFKQNYAVPFFILSSDADHRTVLKKDMSGFNFASGAANWMGIDVKGRRSYDFFSHSADQNIRVFNGDNYWQFSELKDDPV</sequence>
<comment type="caution">
    <text evidence="10">The sequence shown here is derived from an EMBL/GenBank/DDBJ whole genome shotgun (WGS) entry which is preliminary data.</text>
</comment>
<keyword evidence="3 10" id="KW-0808">Transferase</keyword>
<evidence type="ECO:0000313" key="10">
    <source>
        <dbReference type="EMBL" id="MBB3120382.1"/>
    </source>
</evidence>
<comment type="similarity">
    <text evidence="7">Belongs to the phosphoethanolamine transferase family.</text>
</comment>
<dbReference type="AlphaFoldDB" id="A0A7W5FV35"/>
<evidence type="ECO:0000259" key="9">
    <source>
        <dbReference type="Pfam" id="PF00884"/>
    </source>
</evidence>
<accession>A0A7W5FV35</accession>
<name>A0A7W5FV35_9BURK</name>
<dbReference type="PANTHER" id="PTHR30443">
    <property type="entry name" value="INNER MEMBRANE PROTEIN"/>
    <property type="match status" value="1"/>
</dbReference>
<evidence type="ECO:0000256" key="7">
    <source>
        <dbReference type="ARBA" id="ARBA00038481"/>
    </source>
</evidence>
<evidence type="ECO:0000256" key="6">
    <source>
        <dbReference type="ARBA" id="ARBA00023136"/>
    </source>
</evidence>
<evidence type="ECO:0000256" key="4">
    <source>
        <dbReference type="ARBA" id="ARBA00022692"/>
    </source>
</evidence>
<organism evidence="10 11">
    <name type="scientific">Pseudoduganella violacea</name>
    <dbReference type="NCBI Taxonomy" id="1715466"/>
    <lineage>
        <taxon>Bacteria</taxon>
        <taxon>Pseudomonadati</taxon>
        <taxon>Pseudomonadota</taxon>
        <taxon>Betaproteobacteria</taxon>
        <taxon>Burkholderiales</taxon>
        <taxon>Oxalobacteraceae</taxon>
        <taxon>Telluria group</taxon>
        <taxon>Pseudoduganella</taxon>
    </lineage>
</organism>
<dbReference type="GO" id="GO:0016776">
    <property type="term" value="F:phosphotransferase activity, phosphate group as acceptor"/>
    <property type="evidence" value="ECO:0007669"/>
    <property type="project" value="TreeGrafter"/>
</dbReference>
<dbReference type="GO" id="GO:0005886">
    <property type="term" value="C:plasma membrane"/>
    <property type="evidence" value="ECO:0007669"/>
    <property type="project" value="UniProtKB-SubCell"/>
</dbReference>
<dbReference type="InterPro" id="IPR040423">
    <property type="entry name" value="PEA_transferase"/>
</dbReference>
<dbReference type="Proteomes" id="UP000541535">
    <property type="component" value="Unassembled WGS sequence"/>
</dbReference>
<keyword evidence="4 8" id="KW-0812">Transmembrane</keyword>
<keyword evidence="2" id="KW-1003">Cell membrane</keyword>
<evidence type="ECO:0000256" key="3">
    <source>
        <dbReference type="ARBA" id="ARBA00022679"/>
    </source>
</evidence>
<keyword evidence="11" id="KW-1185">Reference proteome</keyword>
<evidence type="ECO:0000256" key="5">
    <source>
        <dbReference type="ARBA" id="ARBA00022989"/>
    </source>
</evidence>
<keyword evidence="6 8" id="KW-0472">Membrane</keyword>
<evidence type="ECO:0000256" key="1">
    <source>
        <dbReference type="ARBA" id="ARBA00004651"/>
    </source>
</evidence>
<evidence type="ECO:0000256" key="8">
    <source>
        <dbReference type="SAM" id="Phobius"/>
    </source>
</evidence>
<proteinExistence type="inferred from homology"/>
<dbReference type="Gene3D" id="3.40.720.10">
    <property type="entry name" value="Alkaline Phosphatase, subunit A"/>
    <property type="match status" value="1"/>
</dbReference>
<protein>
    <submittedName>
        <fullName evidence="10">Glucan phosphoethanolaminetransferase (Alkaline phosphatase superfamily)</fullName>
    </submittedName>
</protein>
<feature type="transmembrane region" description="Helical" evidence="8">
    <location>
        <begin position="42"/>
        <end position="75"/>
    </location>
</feature>
<dbReference type="RefSeq" id="WP_183442126.1">
    <property type="nucleotide sequence ID" value="NZ_JACHXD010000009.1"/>
</dbReference>
<dbReference type="Pfam" id="PF00884">
    <property type="entry name" value="Sulfatase"/>
    <property type="match status" value="1"/>
</dbReference>
<dbReference type="SUPFAM" id="SSF53649">
    <property type="entry name" value="Alkaline phosphatase-like"/>
    <property type="match status" value="1"/>
</dbReference>
<dbReference type="EMBL" id="JACHXD010000009">
    <property type="protein sequence ID" value="MBB3120382.1"/>
    <property type="molecule type" value="Genomic_DNA"/>
</dbReference>
<comment type="subcellular location">
    <subcellularLocation>
        <location evidence="1">Cell membrane</location>
        <topology evidence="1">Multi-pass membrane protein</topology>
    </subcellularLocation>
</comment>
<evidence type="ECO:0000313" key="11">
    <source>
        <dbReference type="Proteomes" id="UP000541535"/>
    </source>
</evidence>
<feature type="transmembrane region" description="Helical" evidence="8">
    <location>
        <begin position="139"/>
        <end position="157"/>
    </location>
</feature>
<keyword evidence="5 8" id="KW-1133">Transmembrane helix</keyword>
<evidence type="ECO:0000256" key="2">
    <source>
        <dbReference type="ARBA" id="ARBA00022475"/>
    </source>
</evidence>
<dbReference type="InterPro" id="IPR058130">
    <property type="entry name" value="PEA_transf_C"/>
</dbReference>
<dbReference type="InterPro" id="IPR000917">
    <property type="entry name" value="Sulfatase_N"/>
</dbReference>
<dbReference type="GO" id="GO:0009244">
    <property type="term" value="P:lipopolysaccharide core region biosynthetic process"/>
    <property type="evidence" value="ECO:0007669"/>
    <property type="project" value="TreeGrafter"/>
</dbReference>
<reference evidence="10 11" key="1">
    <citation type="submission" date="2020-08" db="EMBL/GenBank/DDBJ databases">
        <title>Genomic Encyclopedia of Type Strains, Phase III (KMG-III): the genomes of soil and plant-associated and newly described type strains.</title>
        <authorList>
            <person name="Whitman W."/>
        </authorList>
    </citation>
    <scope>NUCLEOTIDE SEQUENCE [LARGE SCALE GENOMIC DNA]</scope>
    <source>
        <strain evidence="10 11">CECT 8897</strain>
    </source>
</reference>
<feature type="transmembrane region" description="Helical" evidence="8">
    <location>
        <begin position="107"/>
        <end position="127"/>
    </location>
</feature>
<feature type="transmembrane region" description="Helical" evidence="8">
    <location>
        <begin position="13"/>
        <end position="30"/>
    </location>
</feature>
<dbReference type="CDD" id="cd16017">
    <property type="entry name" value="LptA"/>
    <property type="match status" value="1"/>
</dbReference>
<dbReference type="InterPro" id="IPR017850">
    <property type="entry name" value="Alkaline_phosphatase_core_sf"/>
</dbReference>